<evidence type="ECO:0000256" key="1">
    <source>
        <dbReference type="SAM" id="MobiDB-lite"/>
    </source>
</evidence>
<protein>
    <submittedName>
        <fullName evidence="2">Uncharacterized protein</fullName>
    </submittedName>
</protein>
<evidence type="ECO:0000313" key="2">
    <source>
        <dbReference type="EMBL" id="CAG9313532.1"/>
    </source>
</evidence>
<sequence length="112" mass="13033">MEERLWNSLKEIAREGSPDTTRARIINKLYKELPSSCFTKPDYIEARKNGLTISESEHALALAKKLKHSGIEEILSCLKTPHQEKVKDFPQKRHKKHKKEPDLRKKKKVGNM</sequence>
<dbReference type="EMBL" id="CAJZBQ010000011">
    <property type="protein sequence ID" value="CAG9313532.1"/>
    <property type="molecule type" value="Genomic_DNA"/>
</dbReference>
<accession>A0AAU9IGF3</accession>
<feature type="compositionally biased region" description="Basic residues" evidence="1">
    <location>
        <begin position="92"/>
        <end position="112"/>
    </location>
</feature>
<dbReference type="AlphaFoldDB" id="A0AAU9IGF3"/>
<gene>
    <name evidence="2" type="ORF">BSTOLATCC_MIC9347</name>
</gene>
<dbReference type="Proteomes" id="UP001162131">
    <property type="component" value="Unassembled WGS sequence"/>
</dbReference>
<evidence type="ECO:0000313" key="3">
    <source>
        <dbReference type="Proteomes" id="UP001162131"/>
    </source>
</evidence>
<keyword evidence="3" id="KW-1185">Reference proteome</keyword>
<comment type="caution">
    <text evidence="2">The sequence shown here is derived from an EMBL/GenBank/DDBJ whole genome shotgun (WGS) entry which is preliminary data.</text>
</comment>
<reference evidence="2" key="1">
    <citation type="submission" date="2021-09" db="EMBL/GenBank/DDBJ databases">
        <authorList>
            <consortium name="AG Swart"/>
            <person name="Singh M."/>
            <person name="Singh A."/>
            <person name="Seah K."/>
            <person name="Emmerich C."/>
        </authorList>
    </citation>
    <scope>NUCLEOTIDE SEQUENCE</scope>
    <source>
        <strain evidence="2">ATCC30299</strain>
    </source>
</reference>
<feature type="region of interest" description="Disordered" evidence="1">
    <location>
        <begin position="85"/>
        <end position="112"/>
    </location>
</feature>
<proteinExistence type="predicted"/>
<organism evidence="2 3">
    <name type="scientific">Blepharisma stoltei</name>
    <dbReference type="NCBI Taxonomy" id="1481888"/>
    <lineage>
        <taxon>Eukaryota</taxon>
        <taxon>Sar</taxon>
        <taxon>Alveolata</taxon>
        <taxon>Ciliophora</taxon>
        <taxon>Postciliodesmatophora</taxon>
        <taxon>Heterotrichea</taxon>
        <taxon>Heterotrichida</taxon>
        <taxon>Blepharismidae</taxon>
        <taxon>Blepharisma</taxon>
    </lineage>
</organism>
<name>A0AAU9IGF3_9CILI</name>